<evidence type="ECO:0000256" key="4">
    <source>
        <dbReference type="ARBA" id="ARBA00022989"/>
    </source>
</evidence>
<feature type="transmembrane region" description="Helical" evidence="6">
    <location>
        <begin position="261"/>
        <end position="284"/>
    </location>
</feature>
<dbReference type="InterPro" id="IPR043428">
    <property type="entry name" value="LivM-like"/>
</dbReference>
<evidence type="ECO:0000313" key="8">
    <source>
        <dbReference type="Proteomes" id="UP001056291"/>
    </source>
</evidence>
<evidence type="ECO:0000256" key="5">
    <source>
        <dbReference type="ARBA" id="ARBA00023136"/>
    </source>
</evidence>
<name>A0ABY4W5L1_9PROT</name>
<keyword evidence="8" id="KW-1185">Reference proteome</keyword>
<evidence type="ECO:0000256" key="3">
    <source>
        <dbReference type="ARBA" id="ARBA00022692"/>
    </source>
</evidence>
<sequence length="348" mass="37765">MRTGHYIETYSTHVKLSDSRTVWHWIGILLLILVTFPILASNYFLALAITVFIAAIGAIGLNLLTGVTGLISLGQAGFLAAGCYTTGLLITDYSWPPELALLASGVMAALLSLVVGIPSLRLKGLYLAITTMAFSFIITHFLLYAEDITHGPYGVRIENLDFLGLDLSSPAQLYYLALAITVLTAVAALNILRSRVGRAFTAIRDHDIAARMMGISLTRYKLIAFVVSSFIVGIAGGLMAFQFQFINVDLFNLLLSVEALAMIIVGGLGSVPGAILGAIFIVLLPEATREVIDLLPSGITDLLSTYIYELRGLLTGLAIIIMLRLKPHGLIGLWQDVKRYWTHWPLSV</sequence>
<evidence type="ECO:0000256" key="2">
    <source>
        <dbReference type="ARBA" id="ARBA00022475"/>
    </source>
</evidence>
<keyword evidence="4 6" id="KW-1133">Transmembrane helix</keyword>
<feature type="transmembrane region" description="Helical" evidence="6">
    <location>
        <begin position="76"/>
        <end position="93"/>
    </location>
</feature>
<accession>A0ABY4W5L1</accession>
<evidence type="ECO:0000256" key="1">
    <source>
        <dbReference type="ARBA" id="ARBA00004651"/>
    </source>
</evidence>
<dbReference type="RefSeq" id="WP_251936247.1">
    <property type="nucleotide sequence ID" value="NZ_CP098747.1"/>
</dbReference>
<gene>
    <name evidence="7" type="ORF">NBZ79_05735</name>
</gene>
<dbReference type="Pfam" id="PF02653">
    <property type="entry name" value="BPD_transp_2"/>
    <property type="match status" value="1"/>
</dbReference>
<dbReference type="EMBL" id="CP098747">
    <property type="protein sequence ID" value="USG62473.1"/>
    <property type="molecule type" value="Genomic_DNA"/>
</dbReference>
<feature type="transmembrane region" description="Helical" evidence="6">
    <location>
        <begin position="222"/>
        <end position="241"/>
    </location>
</feature>
<feature type="transmembrane region" description="Helical" evidence="6">
    <location>
        <begin position="99"/>
        <end position="117"/>
    </location>
</feature>
<feature type="transmembrane region" description="Helical" evidence="6">
    <location>
        <begin position="173"/>
        <end position="192"/>
    </location>
</feature>
<feature type="transmembrane region" description="Helical" evidence="6">
    <location>
        <begin position="45"/>
        <end position="64"/>
    </location>
</feature>
<evidence type="ECO:0000313" key="7">
    <source>
        <dbReference type="EMBL" id="USG62473.1"/>
    </source>
</evidence>
<organism evidence="7 8">
    <name type="scientific">Sneathiella marina</name>
    <dbReference type="NCBI Taxonomy" id="2950108"/>
    <lineage>
        <taxon>Bacteria</taxon>
        <taxon>Pseudomonadati</taxon>
        <taxon>Pseudomonadota</taxon>
        <taxon>Alphaproteobacteria</taxon>
        <taxon>Sneathiellales</taxon>
        <taxon>Sneathiellaceae</taxon>
        <taxon>Sneathiella</taxon>
    </lineage>
</organism>
<reference evidence="7" key="1">
    <citation type="submission" date="2022-06" db="EMBL/GenBank/DDBJ databases">
        <title>Sneathiella actinostolidae sp. nov., isolated from a sea anemonein the Western Pacific Ocean.</title>
        <authorList>
            <person name="Wei M.J."/>
        </authorList>
    </citation>
    <scope>NUCLEOTIDE SEQUENCE</scope>
    <source>
        <strain evidence="7">PHK-P5</strain>
    </source>
</reference>
<protein>
    <submittedName>
        <fullName evidence="7">Branched-chain amino acid ABC transporter permease</fullName>
    </submittedName>
</protein>
<comment type="subcellular location">
    <subcellularLocation>
        <location evidence="1">Cell membrane</location>
        <topology evidence="1">Multi-pass membrane protein</topology>
    </subcellularLocation>
</comment>
<proteinExistence type="predicted"/>
<dbReference type="PANTHER" id="PTHR30482:SF5">
    <property type="entry name" value="ABC TRANSPORTER PERMEASE PROTEIN"/>
    <property type="match status" value="1"/>
</dbReference>
<keyword evidence="5 6" id="KW-0472">Membrane</keyword>
<dbReference type="Proteomes" id="UP001056291">
    <property type="component" value="Chromosome"/>
</dbReference>
<keyword evidence="2" id="KW-1003">Cell membrane</keyword>
<feature type="transmembrane region" description="Helical" evidence="6">
    <location>
        <begin position="21"/>
        <end position="39"/>
    </location>
</feature>
<feature type="transmembrane region" description="Helical" evidence="6">
    <location>
        <begin position="124"/>
        <end position="145"/>
    </location>
</feature>
<keyword evidence="3 6" id="KW-0812">Transmembrane</keyword>
<evidence type="ECO:0000256" key="6">
    <source>
        <dbReference type="SAM" id="Phobius"/>
    </source>
</evidence>
<dbReference type="CDD" id="cd06581">
    <property type="entry name" value="TM_PBP1_LivM_like"/>
    <property type="match status" value="1"/>
</dbReference>
<dbReference type="PANTHER" id="PTHR30482">
    <property type="entry name" value="HIGH-AFFINITY BRANCHED-CHAIN AMINO ACID TRANSPORT SYSTEM PERMEASE"/>
    <property type="match status" value="1"/>
</dbReference>
<dbReference type="InterPro" id="IPR001851">
    <property type="entry name" value="ABC_transp_permease"/>
</dbReference>